<feature type="coiled-coil region" evidence="6">
    <location>
        <begin position="84"/>
        <end position="118"/>
    </location>
</feature>
<feature type="domain" description="Cardiolipin synthase N-terminal" evidence="8">
    <location>
        <begin position="13"/>
        <end position="57"/>
    </location>
</feature>
<evidence type="ECO:0000256" key="3">
    <source>
        <dbReference type="ARBA" id="ARBA00022692"/>
    </source>
</evidence>
<keyword evidence="5 7" id="KW-0472">Membrane</keyword>
<dbReference type="Proteomes" id="UP001501594">
    <property type="component" value="Unassembled WGS sequence"/>
</dbReference>
<keyword evidence="10" id="KW-1185">Reference proteome</keyword>
<evidence type="ECO:0000313" key="9">
    <source>
        <dbReference type="EMBL" id="GAA4265954.1"/>
    </source>
</evidence>
<evidence type="ECO:0000313" key="10">
    <source>
        <dbReference type="Proteomes" id="UP001501594"/>
    </source>
</evidence>
<keyword evidence="4 7" id="KW-1133">Transmembrane helix</keyword>
<dbReference type="Pfam" id="PF13396">
    <property type="entry name" value="PLDc_N"/>
    <property type="match status" value="1"/>
</dbReference>
<reference evidence="10" key="1">
    <citation type="journal article" date="2019" name="Int. J. Syst. Evol. Microbiol.">
        <title>The Global Catalogue of Microorganisms (GCM) 10K type strain sequencing project: providing services to taxonomists for standard genome sequencing and annotation.</title>
        <authorList>
            <consortium name="The Broad Institute Genomics Platform"/>
            <consortium name="The Broad Institute Genome Sequencing Center for Infectious Disease"/>
            <person name="Wu L."/>
            <person name="Ma J."/>
        </authorList>
    </citation>
    <scope>NUCLEOTIDE SEQUENCE [LARGE SCALE GENOMIC DNA]</scope>
    <source>
        <strain evidence="10">JCM 17442</strain>
    </source>
</reference>
<protein>
    <recommendedName>
        <fullName evidence="8">Cardiolipin synthase N-terminal domain-containing protein</fullName>
    </recommendedName>
</protein>
<keyword evidence="3 7" id="KW-0812">Transmembrane</keyword>
<proteinExistence type="predicted"/>
<comment type="caution">
    <text evidence="9">The sequence shown here is derived from an EMBL/GenBank/DDBJ whole genome shotgun (WGS) entry which is preliminary data.</text>
</comment>
<dbReference type="RefSeq" id="WP_344794766.1">
    <property type="nucleotide sequence ID" value="NZ_BAABAU010000001.1"/>
</dbReference>
<keyword evidence="6" id="KW-0175">Coiled coil</keyword>
<keyword evidence="2" id="KW-1003">Cell membrane</keyword>
<evidence type="ECO:0000256" key="5">
    <source>
        <dbReference type="ARBA" id="ARBA00023136"/>
    </source>
</evidence>
<comment type="subcellular location">
    <subcellularLocation>
        <location evidence="1">Cell membrane</location>
        <topology evidence="1">Multi-pass membrane protein</topology>
    </subcellularLocation>
</comment>
<feature type="transmembrane region" description="Helical" evidence="7">
    <location>
        <begin position="6"/>
        <end position="23"/>
    </location>
</feature>
<evidence type="ECO:0000256" key="4">
    <source>
        <dbReference type="ARBA" id="ARBA00022989"/>
    </source>
</evidence>
<name>A0ABP8E178_9MICO</name>
<feature type="transmembrane region" description="Helical" evidence="7">
    <location>
        <begin position="35"/>
        <end position="55"/>
    </location>
</feature>
<accession>A0ABP8E178</accession>
<evidence type="ECO:0000256" key="7">
    <source>
        <dbReference type="SAM" id="Phobius"/>
    </source>
</evidence>
<evidence type="ECO:0000256" key="1">
    <source>
        <dbReference type="ARBA" id="ARBA00004651"/>
    </source>
</evidence>
<dbReference type="InterPro" id="IPR027379">
    <property type="entry name" value="CLS_N"/>
</dbReference>
<evidence type="ECO:0000259" key="8">
    <source>
        <dbReference type="Pfam" id="PF13396"/>
    </source>
</evidence>
<sequence length="130" mass="14206">MAEFVIPLLVFGLTIASLIDIITRDESSIQHLPKLVWVLLVIFLPLIGGILWFTIGRSYLGAGGNGGGRYAEPIHRGEPAALHAQVTATRVKTTEQELADLDREIEFYEKQARLKKLQEDAGPDAASPGL</sequence>
<evidence type="ECO:0000256" key="2">
    <source>
        <dbReference type="ARBA" id="ARBA00022475"/>
    </source>
</evidence>
<organism evidence="9 10">
    <name type="scientific">Frondihabitans peucedani</name>
    <dbReference type="NCBI Taxonomy" id="598626"/>
    <lineage>
        <taxon>Bacteria</taxon>
        <taxon>Bacillati</taxon>
        <taxon>Actinomycetota</taxon>
        <taxon>Actinomycetes</taxon>
        <taxon>Micrococcales</taxon>
        <taxon>Microbacteriaceae</taxon>
        <taxon>Frondihabitans</taxon>
    </lineage>
</organism>
<dbReference type="EMBL" id="BAABAU010000001">
    <property type="protein sequence ID" value="GAA4265954.1"/>
    <property type="molecule type" value="Genomic_DNA"/>
</dbReference>
<gene>
    <name evidence="9" type="ORF">GCM10022256_15660</name>
</gene>
<evidence type="ECO:0000256" key="6">
    <source>
        <dbReference type="SAM" id="Coils"/>
    </source>
</evidence>